<keyword evidence="4" id="KW-1185">Reference proteome</keyword>
<evidence type="ECO:0000313" key="4">
    <source>
        <dbReference type="Proteomes" id="UP001596137"/>
    </source>
</evidence>
<dbReference type="Pfam" id="PF03457">
    <property type="entry name" value="HA"/>
    <property type="match status" value="3"/>
</dbReference>
<dbReference type="SMART" id="SM00487">
    <property type="entry name" value="DEXDc"/>
    <property type="match status" value="1"/>
</dbReference>
<dbReference type="EMBL" id="JBHSRF010000007">
    <property type="protein sequence ID" value="MFC6081032.1"/>
    <property type="molecule type" value="Genomic_DNA"/>
</dbReference>
<dbReference type="Pfam" id="PF00271">
    <property type="entry name" value="Helicase_C"/>
    <property type="match status" value="1"/>
</dbReference>
<feature type="domain" description="Helicase ATP-binding" evidence="1">
    <location>
        <begin position="18"/>
        <end position="218"/>
    </location>
</feature>
<dbReference type="SMART" id="SM00490">
    <property type="entry name" value="HELICc"/>
    <property type="match status" value="1"/>
</dbReference>
<dbReference type="InterPro" id="IPR005114">
    <property type="entry name" value="Helicase_assoc"/>
</dbReference>
<dbReference type="PROSITE" id="PS51192">
    <property type="entry name" value="HELICASE_ATP_BIND_1"/>
    <property type="match status" value="1"/>
</dbReference>
<dbReference type="InterPro" id="IPR027417">
    <property type="entry name" value="P-loop_NTPase"/>
</dbReference>
<gene>
    <name evidence="3" type="ORF">ACFP1K_07655</name>
</gene>
<dbReference type="PANTHER" id="PTHR47396:SF1">
    <property type="entry name" value="ATP-DEPENDENT HELICASE IRC3-RELATED"/>
    <property type="match status" value="1"/>
</dbReference>
<protein>
    <submittedName>
        <fullName evidence="3">Helicase associated domain protein</fullName>
    </submittedName>
</protein>
<dbReference type="InterPro" id="IPR014001">
    <property type="entry name" value="Helicase_ATP-bd"/>
</dbReference>
<evidence type="ECO:0000313" key="3">
    <source>
        <dbReference type="EMBL" id="MFC6081032.1"/>
    </source>
</evidence>
<accession>A0ABW1NE16</accession>
<proteinExistence type="predicted"/>
<dbReference type="Pfam" id="PF04851">
    <property type="entry name" value="ResIII"/>
    <property type="match status" value="1"/>
</dbReference>
<dbReference type="PANTHER" id="PTHR47396">
    <property type="entry name" value="TYPE I RESTRICTION ENZYME ECOKI R PROTEIN"/>
    <property type="match status" value="1"/>
</dbReference>
<dbReference type="Gene3D" id="6.10.140.530">
    <property type="match status" value="3"/>
</dbReference>
<dbReference type="InterPro" id="IPR050742">
    <property type="entry name" value="Helicase_Restrict-Modif_Enz"/>
</dbReference>
<dbReference type="PROSITE" id="PS51194">
    <property type="entry name" value="HELICASE_CTER"/>
    <property type="match status" value="1"/>
</dbReference>
<dbReference type="SUPFAM" id="SSF52540">
    <property type="entry name" value="P-loop containing nucleoside triphosphate hydrolases"/>
    <property type="match status" value="1"/>
</dbReference>
<evidence type="ECO:0000259" key="2">
    <source>
        <dbReference type="PROSITE" id="PS51194"/>
    </source>
</evidence>
<dbReference type="Proteomes" id="UP001596137">
    <property type="component" value="Unassembled WGS sequence"/>
</dbReference>
<dbReference type="Gene3D" id="3.40.50.300">
    <property type="entry name" value="P-loop containing nucleotide triphosphate hydrolases"/>
    <property type="match status" value="2"/>
</dbReference>
<feature type="domain" description="Helicase C-terminal" evidence="2">
    <location>
        <begin position="256"/>
        <end position="431"/>
    </location>
</feature>
<dbReference type="InterPro" id="IPR006935">
    <property type="entry name" value="Helicase/UvrB_N"/>
</dbReference>
<organism evidence="3 4">
    <name type="scientific">Sphaerisporangium aureirubrum</name>
    <dbReference type="NCBI Taxonomy" id="1544736"/>
    <lineage>
        <taxon>Bacteria</taxon>
        <taxon>Bacillati</taxon>
        <taxon>Actinomycetota</taxon>
        <taxon>Actinomycetes</taxon>
        <taxon>Streptosporangiales</taxon>
        <taxon>Streptosporangiaceae</taxon>
        <taxon>Sphaerisporangium</taxon>
    </lineage>
</organism>
<dbReference type="InterPro" id="IPR001650">
    <property type="entry name" value="Helicase_C-like"/>
</dbReference>
<sequence>MTLLQPLPHQLAALEALDKTWTTHDRAQLVMACGTGKTLTCRWHATRTGAACTLVLLPSLLLVAQTLQEWRRTGPPFQAIVVCSDPATATGKAERGEEETRGEDLAAFWARSRAEVTTSPARVARFLTDRHPDRPQVVFSTYHSSPVVERAQQLAGADPFDLMIGDEAHRLAGLPAAAFQVPTNGQRIRARRRLFTTATPQIVTGADDVLSMDDEAVFGPVAHTFTFGEAIDARLLCDYRVVVVGHRPGTGRVGETLPAVLVNALNQFGIRRLITFHGRVAKAKAFADLMDGAQLADGRRLAARHVSGYMAADDRRHALTWLGQDTPQPRLLTNARCLAEGVNVPAVDGIIFADPHDSPIAITQAIGRVLRTAPGKTMGTIILPVAVDPDDDDDSALASSGFAHVWAVLRALRAHDQRFVRELDTAAREITPRGPSAPLDRIHFLMPEGIDSAALRVRLVRDSGLAWERYFALLQDFAAATGGARYVSADLVWKGERLGKWAYQQRIAHSKGVLDPDRGRRLEAVPGWAWDYSSAHWNRAFTALSELAAARGGLNQPADAPSIYAGAWAAPNKPLGIWVATQCQLYRDGTLDPRLATRLEALPGWSWDRGLPAGDVALIQALRQFCEFEKHADVPEDHREDDLPLGRWVLSVLRRNITGHLHPALPDEIAAATPRGRKGAPVFQWRIAETRWRLAFSALRRYTDREGHAAPPGSHEEALPDIVIKLGQWVARQRYLHRRQQLTPEHVRRLKALPGWTWTGTGVKKDFGEPLDLGGHPHGTAKGIVAGCPCAECLQARRAADRERLAERRRITDPVPSGAARLHLEALHRAGVKSTWIAVASGVPVGVIKQIAGGQATIARPHETALLATTADACTRNLKMGSRGRLIHADNETIDAGPTWEIINRLIARGFGVGWIGRELGYANQFQFDKDMITRRNARAIAGLAERVGDLTAPDQRPVPPLAELLTSLRKAGR</sequence>
<dbReference type="RefSeq" id="WP_380748438.1">
    <property type="nucleotide sequence ID" value="NZ_JBHSRF010000007.1"/>
</dbReference>
<name>A0ABW1NE16_9ACTN</name>
<reference evidence="4" key="1">
    <citation type="journal article" date="2019" name="Int. J. Syst. Evol. Microbiol.">
        <title>The Global Catalogue of Microorganisms (GCM) 10K type strain sequencing project: providing services to taxonomists for standard genome sequencing and annotation.</title>
        <authorList>
            <consortium name="The Broad Institute Genomics Platform"/>
            <consortium name="The Broad Institute Genome Sequencing Center for Infectious Disease"/>
            <person name="Wu L."/>
            <person name="Ma J."/>
        </authorList>
    </citation>
    <scope>NUCLEOTIDE SEQUENCE [LARGE SCALE GENOMIC DNA]</scope>
    <source>
        <strain evidence="4">JCM 30346</strain>
    </source>
</reference>
<evidence type="ECO:0000259" key="1">
    <source>
        <dbReference type="PROSITE" id="PS51192"/>
    </source>
</evidence>
<comment type="caution">
    <text evidence="3">The sequence shown here is derived from an EMBL/GenBank/DDBJ whole genome shotgun (WGS) entry which is preliminary data.</text>
</comment>